<dbReference type="Pfam" id="PF07963">
    <property type="entry name" value="N_methyl"/>
    <property type="match status" value="1"/>
</dbReference>
<dbReference type="Pfam" id="PF16074">
    <property type="entry name" value="PilW"/>
    <property type="match status" value="1"/>
</dbReference>
<keyword evidence="3" id="KW-1185">Reference proteome</keyword>
<name>A0AAW9QH38_9BURK</name>
<dbReference type="AlphaFoldDB" id="A0AAW9QH38"/>
<proteinExistence type="predicted"/>
<accession>A0AAW9QH38</accession>
<organism evidence="2 3">
    <name type="scientific">Aquincola agrisoli</name>
    <dbReference type="NCBI Taxonomy" id="3119538"/>
    <lineage>
        <taxon>Bacteria</taxon>
        <taxon>Pseudomonadati</taxon>
        <taxon>Pseudomonadota</taxon>
        <taxon>Betaproteobacteria</taxon>
        <taxon>Burkholderiales</taxon>
        <taxon>Sphaerotilaceae</taxon>
        <taxon>Aquincola</taxon>
    </lineage>
</organism>
<dbReference type="EMBL" id="JAZIBG010000031">
    <property type="protein sequence ID" value="MEF7615453.1"/>
    <property type="molecule type" value="Genomic_DNA"/>
</dbReference>
<dbReference type="RefSeq" id="WP_332290716.1">
    <property type="nucleotide sequence ID" value="NZ_JAZIBG010000031.1"/>
</dbReference>
<evidence type="ECO:0000313" key="2">
    <source>
        <dbReference type="EMBL" id="MEF7615453.1"/>
    </source>
</evidence>
<evidence type="ECO:0000256" key="1">
    <source>
        <dbReference type="SAM" id="Phobius"/>
    </source>
</evidence>
<keyword evidence="1" id="KW-0812">Transmembrane</keyword>
<comment type="caution">
    <text evidence="2">The sequence shown here is derived from an EMBL/GenBank/DDBJ whole genome shotgun (WGS) entry which is preliminary data.</text>
</comment>
<gene>
    <name evidence="2" type="ORF">V4F39_16150</name>
</gene>
<dbReference type="Proteomes" id="UP001336250">
    <property type="component" value="Unassembled WGS sequence"/>
</dbReference>
<keyword evidence="1" id="KW-0472">Membrane</keyword>
<evidence type="ECO:0000313" key="3">
    <source>
        <dbReference type="Proteomes" id="UP001336250"/>
    </source>
</evidence>
<dbReference type="GO" id="GO:0043683">
    <property type="term" value="P:type IV pilus assembly"/>
    <property type="evidence" value="ECO:0007669"/>
    <property type="project" value="InterPro"/>
</dbReference>
<keyword evidence="1" id="KW-1133">Transmembrane helix</keyword>
<feature type="transmembrane region" description="Helical" evidence="1">
    <location>
        <begin position="12"/>
        <end position="32"/>
    </location>
</feature>
<dbReference type="InterPro" id="IPR032092">
    <property type="entry name" value="PilW"/>
</dbReference>
<dbReference type="InterPro" id="IPR012902">
    <property type="entry name" value="N_methyl_site"/>
</dbReference>
<protein>
    <submittedName>
        <fullName evidence="2">PilW family protein</fullName>
    </submittedName>
</protein>
<sequence length="359" mass="37806">MCASDPRRRQRGLSIVELMIGIVISLLVGLAASNSALVFSAMQRQGLSAGSAVVSATTTLSALKEDAAQAGLGFFGNGQYLCNALNLRVGTTDHSQAQFSPLRVTRNNGQDQIDIFYATNVAGGANVALQTPSALNWAELRSYLPVDAGQAVLLAPEAPGVPCTVRTVTAQASSTETTPQRLTFDAAGAHNQGAAFASPALLPIGSRVSLLGSIEWHRYAVVDGNLQLQRPMETGANANAVLVRNVVALRAQLGVMATANGPTTVDAWVPPTTKAPSGADWGNLAAADIGQARAIRITLLTRSPQPEKPEPRGCTATPTAPRIWGEEITPSNVGSTPWQCYRYRTSEVVVPLRNWIMGL</sequence>
<reference evidence="2 3" key="1">
    <citation type="submission" date="2024-02" db="EMBL/GenBank/DDBJ databases">
        <title>Genome sequence of Aquincola sp. MAHUQ-54.</title>
        <authorList>
            <person name="Huq M.A."/>
        </authorList>
    </citation>
    <scope>NUCLEOTIDE SEQUENCE [LARGE SCALE GENOMIC DNA]</scope>
    <source>
        <strain evidence="2 3">MAHUQ-54</strain>
    </source>
</reference>